<proteinExistence type="predicted"/>
<reference evidence="2 3" key="1">
    <citation type="submission" date="2014-10" db="EMBL/GenBank/DDBJ databases">
        <title>Draft genome of the hookworm Ancylostoma caninum.</title>
        <authorList>
            <person name="Mitreva M."/>
        </authorList>
    </citation>
    <scope>NUCLEOTIDE SEQUENCE [LARGE SCALE GENOMIC DNA]</scope>
    <source>
        <strain evidence="2 3">Baltimore</strain>
    </source>
</reference>
<comment type="caution">
    <text evidence="2">The sequence shown here is derived from an EMBL/GenBank/DDBJ whole genome shotgun (WGS) entry which is preliminary data.</text>
</comment>
<dbReference type="OrthoDB" id="10413064at2759"/>
<name>A0A368FXC6_ANCCA</name>
<sequence>MLFLFQDAPAHDSRSESSFSTSGADEFSDNEECAQSSSCDSSDWDAEEQGHALMNMRSFRDSLMEPEQFAFEHDLMLTETSKKIGARPIGTSVVCDGNVRT</sequence>
<dbReference type="Proteomes" id="UP000252519">
    <property type="component" value="Unassembled WGS sequence"/>
</dbReference>
<evidence type="ECO:0000256" key="1">
    <source>
        <dbReference type="SAM" id="MobiDB-lite"/>
    </source>
</evidence>
<organism evidence="2 3">
    <name type="scientific">Ancylostoma caninum</name>
    <name type="common">Dog hookworm</name>
    <dbReference type="NCBI Taxonomy" id="29170"/>
    <lineage>
        <taxon>Eukaryota</taxon>
        <taxon>Metazoa</taxon>
        <taxon>Ecdysozoa</taxon>
        <taxon>Nematoda</taxon>
        <taxon>Chromadorea</taxon>
        <taxon>Rhabditida</taxon>
        <taxon>Rhabditina</taxon>
        <taxon>Rhabditomorpha</taxon>
        <taxon>Strongyloidea</taxon>
        <taxon>Ancylostomatidae</taxon>
        <taxon>Ancylostomatinae</taxon>
        <taxon>Ancylostoma</taxon>
    </lineage>
</organism>
<evidence type="ECO:0000313" key="3">
    <source>
        <dbReference type="Proteomes" id="UP000252519"/>
    </source>
</evidence>
<feature type="region of interest" description="Disordered" evidence="1">
    <location>
        <begin position="1"/>
        <end position="46"/>
    </location>
</feature>
<evidence type="ECO:0000313" key="2">
    <source>
        <dbReference type="EMBL" id="RCN36846.1"/>
    </source>
</evidence>
<protein>
    <submittedName>
        <fullName evidence="2">Uncharacterized protein</fullName>
    </submittedName>
</protein>
<dbReference type="AlphaFoldDB" id="A0A368FXC6"/>
<accession>A0A368FXC6</accession>
<gene>
    <name evidence="2" type="ORF">ANCCAN_17260</name>
</gene>
<keyword evidence="3" id="KW-1185">Reference proteome</keyword>
<dbReference type="EMBL" id="JOJR01000522">
    <property type="protein sequence ID" value="RCN36846.1"/>
    <property type="molecule type" value="Genomic_DNA"/>
</dbReference>